<reference evidence="9 10" key="1">
    <citation type="journal article" date="2019" name="Int. J. Syst. Evol. Microbiol.">
        <title>The Global Catalogue of Microorganisms (GCM) 10K type strain sequencing project: providing services to taxonomists for standard genome sequencing and annotation.</title>
        <authorList>
            <consortium name="The Broad Institute Genomics Platform"/>
            <consortium name="The Broad Institute Genome Sequencing Center for Infectious Disease"/>
            <person name="Wu L."/>
            <person name="Ma J."/>
        </authorList>
    </citation>
    <scope>NUCLEOTIDE SEQUENCE [LARGE SCALE GENOMIC DNA]</scope>
    <source>
        <strain evidence="9 10">CGMCC 1.12689</strain>
    </source>
</reference>
<feature type="transmembrane region" description="Helical" evidence="7">
    <location>
        <begin position="75"/>
        <end position="96"/>
    </location>
</feature>
<comment type="caution">
    <text evidence="9">The sequence shown here is derived from an EMBL/GenBank/DDBJ whole genome shotgun (WGS) entry which is preliminary data.</text>
</comment>
<dbReference type="Gene3D" id="3.30.565.10">
    <property type="entry name" value="Histidine kinase-like ATPase, C-terminal domain"/>
    <property type="match status" value="1"/>
</dbReference>
<keyword evidence="5" id="KW-0418">Kinase</keyword>
<evidence type="ECO:0000256" key="5">
    <source>
        <dbReference type="ARBA" id="ARBA00022777"/>
    </source>
</evidence>
<dbReference type="SMART" id="SM00387">
    <property type="entry name" value="HATPase_c"/>
    <property type="match status" value="1"/>
</dbReference>
<dbReference type="Pfam" id="PF02518">
    <property type="entry name" value="HATPase_c"/>
    <property type="match status" value="1"/>
</dbReference>
<dbReference type="Proteomes" id="UP001597185">
    <property type="component" value="Unassembled WGS sequence"/>
</dbReference>
<feature type="domain" description="Histidine kinase" evidence="8">
    <location>
        <begin position="149"/>
        <end position="343"/>
    </location>
</feature>
<dbReference type="GO" id="GO:0004673">
    <property type="term" value="F:protein histidine kinase activity"/>
    <property type="evidence" value="ECO:0007669"/>
    <property type="project" value="UniProtKB-EC"/>
</dbReference>
<gene>
    <name evidence="9" type="ORF">ACFR9T_05150</name>
</gene>
<dbReference type="AlphaFoldDB" id="A0ABD6BZC8"/>
<dbReference type="EC" id="2.7.13.3" evidence="2"/>
<dbReference type="PANTHER" id="PTHR44936">
    <property type="entry name" value="SENSOR PROTEIN CREC"/>
    <property type="match status" value="1"/>
</dbReference>
<evidence type="ECO:0000259" key="8">
    <source>
        <dbReference type="PROSITE" id="PS50109"/>
    </source>
</evidence>
<proteinExistence type="predicted"/>
<dbReference type="SUPFAM" id="SSF55874">
    <property type="entry name" value="ATPase domain of HSP90 chaperone/DNA topoisomerase II/histidine kinase"/>
    <property type="match status" value="1"/>
</dbReference>
<dbReference type="GO" id="GO:0005524">
    <property type="term" value="F:ATP binding"/>
    <property type="evidence" value="ECO:0007669"/>
    <property type="project" value="UniProtKB-KW"/>
</dbReference>
<evidence type="ECO:0000256" key="1">
    <source>
        <dbReference type="ARBA" id="ARBA00000085"/>
    </source>
</evidence>
<comment type="catalytic activity">
    <reaction evidence="1">
        <text>ATP + protein L-histidine = ADP + protein N-phospho-L-histidine.</text>
        <dbReference type="EC" id="2.7.13.3"/>
    </reaction>
</comment>
<evidence type="ECO:0000256" key="3">
    <source>
        <dbReference type="ARBA" id="ARBA00022679"/>
    </source>
</evidence>
<evidence type="ECO:0000256" key="4">
    <source>
        <dbReference type="ARBA" id="ARBA00022741"/>
    </source>
</evidence>
<feature type="transmembrane region" description="Helical" evidence="7">
    <location>
        <begin position="36"/>
        <end position="55"/>
    </location>
</feature>
<dbReference type="InterPro" id="IPR050980">
    <property type="entry name" value="2C_sensor_his_kinase"/>
</dbReference>
<dbReference type="InterPro" id="IPR003661">
    <property type="entry name" value="HisK_dim/P_dom"/>
</dbReference>
<keyword evidence="10" id="KW-1185">Reference proteome</keyword>
<keyword evidence="4" id="KW-0547">Nucleotide-binding</keyword>
<dbReference type="Pfam" id="PF16926">
    <property type="entry name" value="HisKA_4TM"/>
    <property type="match status" value="1"/>
</dbReference>
<dbReference type="PANTHER" id="PTHR44936:SF10">
    <property type="entry name" value="SENSOR PROTEIN RSTB"/>
    <property type="match status" value="1"/>
</dbReference>
<dbReference type="InterPro" id="IPR003594">
    <property type="entry name" value="HATPase_dom"/>
</dbReference>
<keyword evidence="7" id="KW-0472">Membrane</keyword>
<protein>
    <recommendedName>
        <fullName evidence="2">histidine kinase</fullName>
        <ecNumber evidence="2">2.7.13.3</ecNumber>
    </recommendedName>
</protein>
<name>A0ABD6BZC8_9EURY</name>
<dbReference type="EMBL" id="JBHUDB010000001">
    <property type="protein sequence ID" value="MFD1569974.1"/>
    <property type="molecule type" value="Genomic_DNA"/>
</dbReference>
<sequence>MATVRGHHAIVALGAAALLASVFHHGSELNSLSNLTGPLVALTVDGGIALAVIYAGRRIASADFSPTEEWRIARWTVAGTVLAVTAIGATLVVRGFEGRALAEPPFPLLVAAGAGSLGGAIAGYHAARQAAEARRARDAVRAVSIVNHLLRHDLRNDLTTISGYADLAAEGDARGDAVEVIARTAAEGVDRIEETSAVADALLGNTDLRRVDLTDAVRRVTAGFADRSAVTVETDLDDDAPIAATDGVRSIVDNLIENAVEHGGPEPTVRVTVRDGDETVTLTVDDDGPGLPAERHGPLVKVDEEAGGLWLVATLAAEYGGDVVADDADLGGARFVVTFPRFDPSEYAAVAGSDT</sequence>
<dbReference type="CDD" id="cd00082">
    <property type="entry name" value="HisKA"/>
    <property type="match status" value="1"/>
</dbReference>
<dbReference type="RefSeq" id="WP_256416681.1">
    <property type="nucleotide sequence ID" value="NZ_JANHDL010000001.1"/>
</dbReference>
<organism evidence="9 10">
    <name type="scientific">Halorubrum laminariae</name>
    <dbReference type="NCBI Taxonomy" id="1433523"/>
    <lineage>
        <taxon>Archaea</taxon>
        <taxon>Methanobacteriati</taxon>
        <taxon>Methanobacteriota</taxon>
        <taxon>Stenosarchaea group</taxon>
        <taxon>Halobacteria</taxon>
        <taxon>Halobacteriales</taxon>
        <taxon>Haloferacaceae</taxon>
        <taxon>Halorubrum</taxon>
    </lineage>
</organism>
<evidence type="ECO:0000313" key="9">
    <source>
        <dbReference type="EMBL" id="MFD1569974.1"/>
    </source>
</evidence>
<dbReference type="InterPro" id="IPR036890">
    <property type="entry name" value="HATPase_C_sf"/>
</dbReference>
<dbReference type="PROSITE" id="PS50109">
    <property type="entry name" value="HIS_KIN"/>
    <property type="match status" value="1"/>
</dbReference>
<dbReference type="InterPro" id="IPR005467">
    <property type="entry name" value="His_kinase_dom"/>
</dbReference>
<keyword evidence="7" id="KW-1133">Transmembrane helix</keyword>
<keyword evidence="3" id="KW-0808">Transferase</keyword>
<dbReference type="GO" id="GO:0005886">
    <property type="term" value="C:plasma membrane"/>
    <property type="evidence" value="ECO:0007669"/>
    <property type="project" value="UniProtKB-SubCell"/>
</dbReference>
<dbReference type="CDD" id="cd00075">
    <property type="entry name" value="HATPase"/>
    <property type="match status" value="1"/>
</dbReference>
<feature type="transmembrane region" description="Helical" evidence="7">
    <location>
        <begin position="108"/>
        <end position="127"/>
    </location>
</feature>
<keyword evidence="6 9" id="KW-0067">ATP-binding</keyword>
<evidence type="ECO:0000256" key="7">
    <source>
        <dbReference type="SAM" id="Phobius"/>
    </source>
</evidence>
<evidence type="ECO:0000256" key="2">
    <source>
        <dbReference type="ARBA" id="ARBA00012438"/>
    </source>
</evidence>
<evidence type="ECO:0000313" key="10">
    <source>
        <dbReference type="Proteomes" id="UP001597185"/>
    </source>
</evidence>
<keyword evidence="7" id="KW-0812">Transmembrane</keyword>
<evidence type="ECO:0000256" key="6">
    <source>
        <dbReference type="ARBA" id="ARBA00022840"/>
    </source>
</evidence>
<accession>A0ABD6BZC8</accession>
<dbReference type="InterPro" id="IPR031623">
    <property type="entry name" value="HisKA_4TM"/>
</dbReference>